<keyword evidence="3" id="KW-0808">Transferase</keyword>
<dbReference type="PANTHER" id="PTHR14647:SF87">
    <property type="entry name" value="PUTATIVE-RELATED"/>
    <property type="match status" value="1"/>
</dbReference>
<dbReference type="Pfam" id="PF06990">
    <property type="entry name" value="Gal-3-0_sulfotr"/>
    <property type="match status" value="1"/>
</dbReference>
<protein>
    <submittedName>
        <fullName evidence="11">Galactosylceramide sulfotransferase-like</fullName>
    </submittedName>
</protein>
<evidence type="ECO:0000256" key="4">
    <source>
        <dbReference type="ARBA" id="ARBA00022692"/>
    </source>
</evidence>
<dbReference type="PANTHER" id="PTHR14647">
    <property type="entry name" value="GALACTOSE-3-O-SULFOTRANSFERASE"/>
    <property type="match status" value="1"/>
</dbReference>
<reference evidence="11" key="1">
    <citation type="submission" date="2025-08" db="UniProtKB">
        <authorList>
            <consortium name="RefSeq"/>
        </authorList>
    </citation>
    <scope>IDENTIFICATION</scope>
</reference>
<evidence type="ECO:0000256" key="6">
    <source>
        <dbReference type="ARBA" id="ARBA00022989"/>
    </source>
</evidence>
<evidence type="ECO:0000256" key="8">
    <source>
        <dbReference type="ARBA" id="ARBA00023136"/>
    </source>
</evidence>
<dbReference type="InterPro" id="IPR009729">
    <property type="entry name" value="Gal-3-0_sulfotransfrase"/>
</dbReference>
<dbReference type="GeneID" id="106807303"/>
<dbReference type="Proteomes" id="UP000695022">
    <property type="component" value="Unplaced"/>
</dbReference>
<evidence type="ECO:0000256" key="7">
    <source>
        <dbReference type="ARBA" id="ARBA00023034"/>
    </source>
</evidence>
<keyword evidence="4" id="KW-0812">Transmembrane</keyword>
<accession>A0ABM1DYS5</accession>
<evidence type="ECO:0000256" key="5">
    <source>
        <dbReference type="ARBA" id="ARBA00022968"/>
    </source>
</evidence>
<keyword evidence="8" id="KW-0472">Membrane</keyword>
<sequence>MYPNKVHSGGDTNLHDQQNPLNIVSTSIQPLPSSIATTAARQVALTTVGHTRKDTCSEVRHFVFVKVHKAGSDTLAVLFQRFGDERNLSFVLPVHEWDLHWPHTLRERDYLPLKTNEFNLLTYHCLYNRSIMRRLMPAATRYVTVLREPYSQFKSTFNYFNLPAKMRDRNISTLPVDENFGLFLSDPQRFRRELKLSYLPNFLAFDLGYPPERDGAAANVTKAFEFIAEIERDFTLVMITEYFDESLVLLRRALCWPIHSILYVSKNVRKYNKGVGKPNASDPIDQRNKRRYRDWSPVDYVLYAHFNATLWRRAAAEPRFHEEVDYFRELLADVSTYCLQKKEPRLALTVAASEWHEQFDVAPSMCARMKESVLKYIKKLKGSYNALPNVTTVAPPGVSRVAAPGVAKAVGENALKKQPPVKKSGVAGGA</sequence>
<keyword evidence="7" id="KW-0333">Golgi apparatus</keyword>
<dbReference type="RefSeq" id="XP_014665096.1">
    <property type="nucleotide sequence ID" value="XM_014809610.1"/>
</dbReference>
<dbReference type="InterPro" id="IPR027417">
    <property type="entry name" value="P-loop_NTPase"/>
</dbReference>
<keyword evidence="10" id="KW-1185">Reference proteome</keyword>
<evidence type="ECO:0000313" key="10">
    <source>
        <dbReference type="Proteomes" id="UP000695022"/>
    </source>
</evidence>
<comment type="similarity">
    <text evidence="2">Belongs to the galactose-3-O-sulfotransferase family.</text>
</comment>
<evidence type="ECO:0000313" key="11">
    <source>
        <dbReference type="RefSeq" id="XP_014665096.1"/>
    </source>
</evidence>
<evidence type="ECO:0000256" key="2">
    <source>
        <dbReference type="ARBA" id="ARBA00008124"/>
    </source>
</evidence>
<gene>
    <name evidence="11" type="primary">LOC106807303</name>
</gene>
<dbReference type="Gene3D" id="3.40.50.300">
    <property type="entry name" value="P-loop containing nucleotide triphosphate hydrolases"/>
    <property type="match status" value="1"/>
</dbReference>
<proteinExistence type="inferred from homology"/>
<keyword evidence="5" id="KW-0735">Signal-anchor</keyword>
<evidence type="ECO:0000256" key="3">
    <source>
        <dbReference type="ARBA" id="ARBA00022679"/>
    </source>
</evidence>
<evidence type="ECO:0000256" key="1">
    <source>
        <dbReference type="ARBA" id="ARBA00004323"/>
    </source>
</evidence>
<organism evidence="10 11">
    <name type="scientific">Priapulus caudatus</name>
    <name type="common">Priapulid worm</name>
    <dbReference type="NCBI Taxonomy" id="37621"/>
    <lineage>
        <taxon>Eukaryota</taxon>
        <taxon>Metazoa</taxon>
        <taxon>Ecdysozoa</taxon>
        <taxon>Scalidophora</taxon>
        <taxon>Priapulida</taxon>
        <taxon>Priapulimorpha</taxon>
        <taxon>Priapulimorphida</taxon>
        <taxon>Priapulidae</taxon>
        <taxon>Priapulus</taxon>
    </lineage>
</organism>
<keyword evidence="9" id="KW-0325">Glycoprotein</keyword>
<dbReference type="SUPFAM" id="SSF52540">
    <property type="entry name" value="P-loop containing nucleoside triphosphate hydrolases"/>
    <property type="match status" value="1"/>
</dbReference>
<evidence type="ECO:0000256" key="9">
    <source>
        <dbReference type="ARBA" id="ARBA00023180"/>
    </source>
</evidence>
<comment type="subcellular location">
    <subcellularLocation>
        <location evidence="1">Golgi apparatus membrane</location>
        <topology evidence="1">Single-pass type II membrane protein</topology>
    </subcellularLocation>
</comment>
<keyword evidence="6" id="KW-1133">Transmembrane helix</keyword>
<name>A0ABM1DYS5_PRICU</name>